<dbReference type="NCBIfam" id="TIGR04353">
    <property type="entry name" value="PqqD_rel_X"/>
    <property type="match status" value="1"/>
</dbReference>
<evidence type="ECO:0000313" key="2">
    <source>
        <dbReference type="Proteomes" id="UP001595713"/>
    </source>
</evidence>
<keyword evidence="2" id="KW-1185">Reference proteome</keyword>
<dbReference type="EMBL" id="JBHRXP010000007">
    <property type="protein sequence ID" value="MFC3581713.1"/>
    <property type="molecule type" value="Genomic_DNA"/>
</dbReference>
<gene>
    <name evidence="1" type="ORF">ACFONA_16200</name>
</gene>
<sequence length="89" mass="9322">MTLYRACRVETLAIAWLDDFTVVYHRPSGITHLLTAPAPEILAALGEAGMTLPDLHARLAASFELGDADGGGLPARIAELVAAGLVEPV</sequence>
<dbReference type="RefSeq" id="WP_261292451.1">
    <property type="nucleotide sequence ID" value="NZ_JANQBK010000001.1"/>
</dbReference>
<reference evidence="2" key="1">
    <citation type="journal article" date="2019" name="Int. J. Syst. Evol. Microbiol.">
        <title>The Global Catalogue of Microorganisms (GCM) 10K type strain sequencing project: providing services to taxonomists for standard genome sequencing and annotation.</title>
        <authorList>
            <consortium name="The Broad Institute Genomics Platform"/>
            <consortium name="The Broad Institute Genome Sequencing Center for Infectious Disease"/>
            <person name="Wu L."/>
            <person name="Ma J."/>
        </authorList>
    </citation>
    <scope>NUCLEOTIDE SEQUENCE [LARGE SCALE GENOMIC DNA]</scope>
    <source>
        <strain evidence="2">KCTC 42739</strain>
    </source>
</reference>
<dbReference type="Proteomes" id="UP001595713">
    <property type="component" value="Unassembled WGS sequence"/>
</dbReference>
<accession>A0ABV7SYX1</accession>
<comment type="caution">
    <text evidence="1">The sequence shown here is derived from an EMBL/GenBank/DDBJ whole genome shotgun (WGS) entry which is preliminary data.</text>
</comment>
<proteinExistence type="predicted"/>
<protein>
    <submittedName>
        <fullName evidence="1">HPr-rel-A system PqqD family peptide chaperone</fullName>
    </submittedName>
</protein>
<organism evidence="1 2">
    <name type="scientific">Sphingomonas hylomeconis</name>
    <dbReference type="NCBI Taxonomy" id="1395958"/>
    <lineage>
        <taxon>Bacteria</taxon>
        <taxon>Pseudomonadati</taxon>
        <taxon>Pseudomonadota</taxon>
        <taxon>Alphaproteobacteria</taxon>
        <taxon>Sphingomonadales</taxon>
        <taxon>Sphingomonadaceae</taxon>
        <taxon>Sphingomonas</taxon>
    </lineage>
</organism>
<evidence type="ECO:0000313" key="1">
    <source>
        <dbReference type="EMBL" id="MFC3581713.1"/>
    </source>
</evidence>
<name>A0ABV7SYX1_9SPHN</name>
<dbReference type="InterPro" id="IPR027599">
    <property type="entry name" value="PqqD-rel_X"/>
</dbReference>